<dbReference type="KEGG" id="lacs:H4075_19865"/>
<name>A0A7G5XFP1_9BACT</name>
<gene>
    <name evidence="2" type="ORF">H4075_19865</name>
</gene>
<dbReference type="AlphaFoldDB" id="A0A7G5XFP1"/>
<reference evidence="3" key="1">
    <citation type="submission" date="2020-08" db="EMBL/GenBank/DDBJ databases">
        <title>Lacibacter sp. S13-6-6 genome sequencing.</title>
        <authorList>
            <person name="Jin L."/>
        </authorList>
    </citation>
    <scope>NUCLEOTIDE SEQUENCE [LARGE SCALE GENOMIC DNA]</scope>
    <source>
        <strain evidence="3">S13-6-6</strain>
    </source>
</reference>
<dbReference type="InterPro" id="IPR004919">
    <property type="entry name" value="GmrSD_N"/>
</dbReference>
<proteinExistence type="predicted"/>
<organism evidence="2 3">
    <name type="scientific">Lacibacter sediminis</name>
    <dbReference type="NCBI Taxonomy" id="2760713"/>
    <lineage>
        <taxon>Bacteria</taxon>
        <taxon>Pseudomonadati</taxon>
        <taxon>Bacteroidota</taxon>
        <taxon>Chitinophagia</taxon>
        <taxon>Chitinophagales</taxon>
        <taxon>Chitinophagaceae</taxon>
        <taxon>Lacibacter</taxon>
    </lineage>
</organism>
<accession>A0A7G5XFP1</accession>
<evidence type="ECO:0000259" key="1">
    <source>
        <dbReference type="Pfam" id="PF03235"/>
    </source>
</evidence>
<dbReference type="EMBL" id="CP060007">
    <property type="protein sequence ID" value="QNA44294.1"/>
    <property type="molecule type" value="Genomic_DNA"/>
</dbReference>
<dbReference type="Pfam" id="PF03235">
    <property type="entry name" value="GmrSD_N"/>
    <property type="match status" value="1"/>
</dbReference>
<sequence length="783" mass="93046">MSEQLTFYKLFVEKQYNIEIPIIQRDYAQGRQSAKEIRNDFLDALYTYLTEGVPFRDLDFIYGDIDGNNNFIPLDGQQRLTTLFLLHWYLAVKENRFDELKQALTKDTFSRFTYKTRQSATDFCNALFRNPFSLAKLLSPDDEKENALSKTIRDSYWYFLSWDYDPTIQSMLCMLDAIDKKFKNAEGFYGLLINTENPVITFQFLPLKDYGLTDDLYIKMNSRGKPLTKFENFKAKIEQHLENFNSKVAYSPSIKDYFAQKIDTEWADLFWTYRDKKENVFDKQMMHFISAIAINHYSLTQNEPKKYIDNQNNLPLDFYLRQNEQFITTLIDTLDLISNGHKYRQYLPVFHYYDEIDTFDKIINNKFSDTGYAERIKFFAYYAYLCKWKVADGLQDWMRVMVNLIENTTPYNNETEYVNSLRAIQRLLPHSNSILEYIITDDNIKGFNPTQIKEEQIKAHLILKDDAWAERIYKAEKHPYFKGQITFALAFSQIESYYDENGQFDWNETDQTNFQKEFDRYIDLVFALFTEGGLRDEAKLNHRLHRAILTKGDYLLFAKKNYSFLVDTERDVSWKRFLLGDGYRSNKRNFFKQLISDSLFDPSDLSSLELICSTASNLLTDWRIKFVLYPELLAYLGKDKYIRHTDDDIIYLLRGVKMNGEHTELYTYSLYMELKSELTPAPFNDISYYKVNTDKEEPYIFFNGFKFKENELELDIYYEGHGIFKLKLFDQNKEPIGHELLNLLIYHNFVEQTNYLEKLLPENEVKEKLRDILGDFSSAISID</sequence>
<dbReference type="Proteomes" id="UP000515344">
    <property type="component" value="Chromosome"/>
</dbReference>
<protein>
    <submittedName>
        <fullName evidence="2">DUF262 domain-containing protein</fullName>
    </submittedName>
</protein>
<evidence type="ECO:0000313" key="2">
    <source>
        <dbReference type="EMBL" id="QNA44294.1"/>
    </source>
</evidence>
<dbReference type="RefSeq" id="WP_182802556.1">
    <property type="nucleotide sequence ID" value="NZ_CP060007.1"/>
</dbReference>
<evidence type="ECO:0000313" key="3">
    <source>
        <dbReference type="Proteomes" id="UP000515344"/>
    </source>
</evidence>
<keyword evidence="3" id="KW-1185">Reference proteome</keyword>
<feature type="domain" description="GmrSD restriction endonucleases N-terminal" evidence="1">
    <location>
        <begin position="9"/>
        <end position="237"/>
    </location>
</feature>